<dbReference type="GO" id="GO:0004386">
    <property type="term" value="F:helicase activity"/>
    <property type="evidence" value="ECO:0007669"/>
    <property type="project" value="UniProtKB-KW"/>
</dbReference>
<dbReference type="SMART" id="SM00490">
    <property type="entry name" value="HELICc"/>
    <property type="match status" value="1"/>
</dbReference>
<keyword evidence="5" id="KW-1185">Reference proteome</keyword>
<evidence type="ECO:0000259" key="3">
    <source>
        <dbReference type="PROSITE" id="PS51194"/>
    </source>
</evidence>
<protein>
    <submittedName>
        <fullName evidence="4">Helicase-related protein</fullName>
    </submittedName>
</protein>
<keyword evidence="4" id="KW-0347">Helicase</keyword>
<dbReference type="InterPro" id="IPR027417">
    <property type="entry name" value="P-loop_NTPase"/>
</dbReference>
<dbReference type="InterPro" id="IPR014001">
    <property type="entry name" value="Helicase_ATP-bd"/>
</dbReference>
<keyword evidence="1" id="KW-0378">Hydrolase</keyword>
<dbReference type="Gene3D" id="3.30.870.10">
    <property type="entry name" value="Endonuclease Chain A"/>
    <property type="match status" value="1"/>
</dbReference>
<dbReference type="Pfam" id="PF00271">
    <property type="entry name" value="Helicase_C"/>
    <property type="match status" value="1"/>
</dbReference>
<dbReference type="Gene3D" id="3.40.50.300">
    <property type="entry name" value="P-loop containing nucleotide triphosphate hydrolases"/>
    <property type="match status" value="1"/>
</dbReference>
<dbReference type="Pfam" id="PF00176">
    <property type="entry name" value="SNF2-rel_dom"/>
    <property type="match status" value="1"/>
</dbReference>
<dbReference type="Gene3D" id="3.40.50.10810">
    <property type="entry name" value="Tandem AAA-ATPase domain"/>
    <property type="match status" value="1"/>
</dbReference>
<gene>
    <name evidence="4" type="ORF">ACFSYC_11030</name>
</gene>
<name>A0ABW5XP31_9SPHI</name>
<evidence type="ECO:0000313" key="5">
    <source>
        <dbReference type="Proteomes" id="UP001597601"/>
    </source>
</evidence>
<feature type="domain" description="Helicase C-terminal" evidence="3">
    <location>
        <begin position="688"/>
        <end position="874"/>
    </location>
</feature>
<keyword evidence="4" id="KW-0067">ATP-binding</keyword>
<dbReference type="PANTHER" id="PTHR45766:SF6">
    <property type="entry name" value="SWI_SNF-RELATED MATRIX-ASSOCIATED ACTIN-DEPENDENT REGULATOR OF CHROMATIN SUBFAMILY A-LIKE PROTEIN 1"/>
    <property type="match status" value="1"/>
</dbReference>
<dbReference type="PROSITE" id="PS51192">
    <property type="entry name" value="HELICASE_ATP_BIND_1"/>
    <property type="match status" value="1"/>
</dbReference>
<dbReference type="PROSITE" id="PS51194">
    <property type="entry name" value="HELICASE_CTER"/>
    <property type="match status" value="1"/>
</dbReference>
<dbReference type="InterPro" id="IPR000330">
    <property type="entry name" value="SNF2_N"/>
</dbReference>
<dbReference type="CDD" id="cd09178">
    <property type="entry name" value="PLDc_N_Snf2_like"/>
    <property type="match status" value="1"/>
</dbReference>
<keyword evidence="4" id="KW-0547">Nucleotide-binding</keyword>
<dbReference type="InterPro" id="IPR001650">
    <property type="entry name" value="Helicase_C-like"/>
</dbReference>
<feature type="domain" description="Helicase ATP-binding" evidence="2">
    <location>
        <begin position="265"/>
        <end position="424"/>
    </location>
</feature>
<dbReference type="PANTHER" id="PTHR45766">
    <property type="entry name" value="DNA ANNEALING HELICASE AND ENDONUCLEASE ZRANB3 FAMILY MEMBER"/>
    <property type="match status" value="1"/>
</dbReference>
<dbReference type="InterPro" id="IPR038718">
    <property type="entry name" value="SNF2-like_sf"/>
</dbReference>
<dbReference type="Pfam" id="PF13091">
    <property type="entry name" value="PLDc_2"/>
    <property type="match status" value="1"/>
</dbReference>
<dbReference type="Proteomes" id="UP001597601">
    <property type="component" value="Unassembled WGS sequence"/>
</dbReference>
<reference evidence="5" key="1">
    <citation type="journal article" date="2019" name="Int. J. Syst. Evol. Microbiol.">
        <title>The Global Catalogue of Microorganisms (GCM) 10K type strain sequencing project: providing services to taxonomists for standard genome sequencing and annotation.</title>
        <authorList>
            <consortium name="The Broad Institute Genomics Platform"/>
            <consortium name="The Broad Institute Genome Sequencing Center for Infectious Disease"/>
            <person name="Wu L."/>
            <person name="Ma J."/>
        </authorList>
    </citation>
    <scope>NUCLEOTIDE SEQUENCE [LARGE SCALE GENOMIC DNA]</scope>
    <source>
        <strain evidence="5">KCTC 52232</strain>
    </source>
</reference>
<dbReference type="RefSeq" id="WP_377127150.1">
    <property type="nucleotide sequence ID" value="NZ_JBHUON010000011.1"/>
</dbReference>
<organism evidence="4 5">
    <name type="scientific">Mucilaginibacter antarcticus</name>
    <dbReference type="NCBI Taxonomy" id="1855725"/>
    <lineage>
        <taxon>Bacteria</taxon>
        <taxon>Pseudomonadati</taxon>
        <taxon>Bacteroidota</taxon>
        <taxon>Sphingobacteriia</taxon>
        <taxon>Sphingobacteriales</taxon>
        <taxon>Sphingobacteriaceae</taxon>
        <taxon>Mucilaginibacter</taxon>
    </lineage>
</organism>
<dbReference type="CDD" id="cd18793">
    <property type="entry name" value="SF2_C_SNF"/>
    <property type="match status" value="1"/>
</dbReference>
<dbReference type="InterPro" id="IPR049730">
    <property type="entry name" value="SNF2/RAD54-like_C"/>
</dbReference>
<dbReference type="SMART" id="SM00487">
    <property type="entry name" value="DEXDc"/>
    <property type="match status" value="1"/>
</dbReference>
<comment type="caution">
    <text evidence="4">The sequence shown here is derived from an EMBL/GenBank/DDBJ whole genome shotgun (WGS) entry which is preliminary data.</text>
</comment>
<evidence type="ECO:0000259" key="2">
    <source>
        <dbReference type="PROSITE" id="PS51192"/>
    </source>
</evidence>
<dbReference type="InterPro" id="IPR025202">
    <property type="entry name" value="PLD-like_dom"/>
</dbReference>
<sequence>MPTKFFTNREEKSLFKKFKGAVEHMADIYAFHAVVGYFRASGYFPIREHLHKVPEVKILVGINVDQISAESKRRGLLFFGDPERTREEFVKLMRQDIREAEYSKEVEDGIMLFMEDIIDKKIHIKVHKTKKLHAKIYIFLPKNFNEYSGGEVITGSSNLTDAGLGIKNEGNYEFNVALRDYEEVAFAESEFQKLWEEGEDVLPIDVNRVKDGSHIGQLYKPFEIYIKLLIEYFGKNIEYDPDSVGDLPKNFKKLTYQIDAVNQGYSMLLEHNGFMLADVVGLGKTIIATLVAKRFLISNGTLNTKILIVYPPHLEQNWKSTFSQFGLDKHVRYISNGSLHKIIEHKNDDYWPKEDYDLILVDEAHKFRNHKAQMFQQLQLICKTPRAVEGNVLGLRKKVILISATPLNNRPEDIYYQLQLFTDARKSTLPVTNLQGFFAPLIKKYKEVLAAAKVTGKPDIGELRKIYGLIREKVLQPITVRRTRTDVESYSAYKKDLDEQGIKFPAINPPVSIEYKLGPQLGELFINTIDYLVNKIAYYRYRAIEHLLPEIQKKYYTQAETASKTLAYIMMTQLVKRLESSFDAFKISLDRFHLSTARMIEMFEKGKIYVAPDAQINDLMNKGWDEEQIDEKVLELSIDNPKNQIFVPEDFDDKFLSLLKEDLVAIDTICKQWKKTHVDPKIEVFKKLLNQELLRKDYNPSGKLVIFTESKDTARYLFKVFSQWGYEEQTIMISADNRKSMQHRILSNFDANLPGKQADEIKYLITTEVLAEGINLHRANVLVNYDTPWNATRLMQRIGRVNRIGSTADVIYNYSFYPSRESDALISLYNNAYIKLQGFHSAYGEDAQVYTREEVLEQVTLHIKGLPEEEDKRLKYLEFIRDFRNKNEKEFKRIARLPLRARTARDPDQTNRQRVKGQTLVFLKSDYKMDFFKIGEKKIEPLSFVEAAEIFEAKPNELAADELPSYHHGQVQMAVRKFEEDLLTQSADALSGPQADAKTNQAKKFIREEKAASTDDKFRKACELLYSLLETGTYTNLATEINQVRLKCDKNQLSPAKAHNLMMTYAVKYGHKANEDNDDEQPELPITITDMPAIIISETFTL</sequence>
<dbReference type="EMBL" id="JBHUON010000011">
    <property type="protein sequence ID" value="MFD2865220.1"/>
    <property type="molecule type" value="Genomic_DNA"/>
</dbReference>
<proteinExistence type="predicted"/>
<evidence type="ECO:0000256" key="1">
    <source>
        <dbReference type="ARBA" id="ARBA00022801"/>
    </source>
</evidence>
<dbReference type="SUPFAM" id="SSF52540">
    <property type="entry name" value="P-loop containing nucleoside triphosphate hydrolases"/>
    <property type="match status" value="1"/>
</dbReference>
<evidence type="ECO:0000313" key="4">
    <source>
        <dbReference type="EMBL" id="MFD2865220.1"/>
    </source>
</evidence>
<accession>A0ABW5XP31</accession>